<feature type="signal peptide" evidence="4">
    <location>
        <begin position="1"/>
        <end position="15"/>
    </location>
</feature>
<evidence type="ECO:0000256" key="3">
    <source>
        <dbReference type="SAM" id="Phobius"/>
    </source>
</evidence>
<dbReference type="InterPro" id="IPR013783">
    <property type="entry name" value="Ig-like_fold"/>
</dbReference>
<evidence type="ECO:0000256" key="4">
    <source>
        <dbReference type="SAM" id="SignalP"/>
    </source>
</evidence>
<comment type="caution">
    <text evidence="5">The sequence shown here is derived from an EMBL/GenBank/DDBJ whole genome shotgun (WGS) entry which is preliminary data.</text>
</comment>
<evidence type="ECO:0000256" key="1">
    <source>
        <dbReference type="ARBA" id="ARBA00004479"/>
    </source>
</evidence>
<dbReference type="AlphaFoldDB" id="A0AAW0Q1X6"/>
<keyword evidence="2" id="KW-0325">Glycoprotein</keyword>
<proteinExistence type="predicted"/>
<name>A0AAW0Q1X6_9GOBI</name>
<dbReference type="Proteomes" id="UP001460270">
    <property type="component" value="Unassembled WGS sequence"/>
</dbReference>
<feature type="chain" id="PRO_5043620464" evidence="4">
    <location>
        <begin position="16"/>
        <end position="246"/>
    </location>
</feature>
<keyword evidence="3" id="KW-0812">Transmembrane</keyword>
<protein>
    <submittedName>
        <fullName evidence="5">Uncharacterized protein</fullName>
    </submittedName>
</protein>
<organism evidence="5 6">
    <name type="scientific">Mugilogobius chulae</name>
    <name type="common">yellowstripe goby</name>
    <dbReference type="NCBI Taxonomy" id="88201"/>
    <lineage>
        <taxon>Eukaryota</taxon>
        <taxon>Metazoa</taxon>
        <taxon>Chordata</taxon>
        <taxon>Craniata</taxon>
        <taxon>Vertebrata</taxon>
        <taxon>Euteleostomi</taxon>
        <taxon>Actinopterygii</taxon>
        <taxon>Neopterygii</taxon>
        <taxon>Teleostei</taxon>
        <taxon>Neoteleostei</taxon>
        <taxon>Acanthomorphata</taxon>
        <taxon>Gobiaria</taxon>
        <taxon>Gobiiformes</taxon>
        <taxon>Gobioidei</taxon>
        <taxon>Gobiidae</taxon>
        <taxon>Gobionellinae</taxon>
        <taxon>Mugilogobius</taxon>
    </lineage>
</organism>
<reference evidence="6" key="1">
    <citation type="submission" date="2024-04" db="EMBL/GenBank/DDBJ databases">
        <title>Salinicola lusitanus LLJ914,a marine bacterium isolated from the Okinawa Trough.</title>
        <authorList>
            <person name="Li J."/>
        </authorList>
    </citation>
    <scope>NUCLEOTIDE SEQUENCE [LARGE SCALE GENOMIC DNA]</scope>
</reference>
<dbReference type="PANTHER" id="PTHR23037:SF46">
    <property type="entry name" value="INTERLEUKIN 5 RECEPTOR SUBUNIT ALPHA"/>
    <property type="match status" value="1"/>
</dbReference>
<sequence length="246" mass="28636">MRALILMIYTFLGNGSQININMSIYSHETVQTWESKASVGSISGYINKSITYVILDFHIVLHDQWAVFCYKYENETIEILPPLQTFKDYLKTIVCWLQFELRTRDEEDVKHVESELSYTEPNVDLTASYTVRIRTRINEDCLGSYQWSDWSPSVSIHPNTTQTDIYNPLNAEMILAISLGTPMILLALLLLVCQRLSKRLFPPIASPPPRYLHFLQNNDYFVSPDLAMNPDEEILWCFTLRMKRHT</sequence>
<evidence type="ECO:0000256" key="2">
    <source>
        <dbReference type="ARBA" id="ARBA00023180"/>
    </source>
</evidence>
<keyword evidence="3" id="KW-1133">Transmembrane helix</keyword>
<accession>A0AAW0Q1X6</accession>
<keyword evidence="6" id="KW-1185">Reference proteome</keyword>
<dbReference type="Gene3D" id="2.60.40.10">
    <property type="entry name" value="Immunoglobulins"/>
    <property type="match status" value="1"/>
</dbReference>
<dbReference type="PANTHER" id="PTHR23037">
    <property type="entry name" value="CYTOKINE RECEPTOR"/>
    <property type="match status" value="1"/>
</dbReference>
<dbReference type="EMBL" id="JBBPFD010000001">
    <property type="protein sequence ID" value="KAK7945088.1"/>
    <property type="molecule type" value="Genomic_DNA"/>
</dbReference>
<keyword evidence="3" id="KW-0472">Membrane</keyword>
<keyword evidence="4" id="KW-0732">Signal</keyword>
<comment type="subcellular location">
    <subcellularLocation>
        <location evidence="1">Membrane</location>
        <topology evidence="1">Single-pass type I membrane protein</topology>
    </subcellularLocation>
</comment>
<feature type="transmembrane region" description="Helical" evidence="3">
    <location>
        <begin position="173"/>
        <end position="193"/>
    </location>
</feature>
<dbReference type="GO" id="GO:0004896">
    <property type="term" value="F:cytokine receptor activity"/>
    <property type="evidence" value="ECO:0007669"/>
    <property type="project" value="TreeGrafter"/>
</dbReference>
<evidence type="ECO:0000313" key="5">
    <source>
        <dbReference type="EMBL" id="KAK7945088.1"/>
    </source>
</evidence>
<evidence type="ECO:0000313" key="6">
    <source>
        <dbReference type="Proteomes" id="UP001460270"/>
    </source>
</evidence>
<dbReference type="GO" id="GO:0009897">
    <property type="term" value="C:external side of plasma membrane"/>
    <property type="evidence" value="ECO:0007669"/>
    <property type="project" value="TreeGrafter"/>
</dbReference>
<gene>
    <name evidence="5" type="ORF">WMY93_000816</name>
</gene>